<accession>A0A2A2KVI0</accession>
<feature type="region of interest" description="Disordered" evidence="1">
    <location>
        <begin position="104"/>
        <end position="177"/>
    </location>
</feature>
<keyword evidence="3" id="KW-1185">Reference proteome</keyword>
<reference evidence="2 3" key="1">
    <citation type="journal article" date="2017" name="Curr. Biol.">
        <title>Genome architecture and evolution of a unichromosomal asexual nematode.</title>
        <authorList>
            <person name="Fradin H."/>
            <person name="Zegar C."/>
            <person name="Gutwein M."/>
            <person name="Lucas J."/>
            <person name="Kovtun M."/>
            <person name="Corcoran D."/>
            <person name="Baugh L.R."/>
            <person name="Kiontke K."/>
            <person name="Gunsalus K."/>
            <person name="Fitch D.H."/>
            <person name="Piano F."/>
        </authorList>
    </citation>
    <scope>NUCLEOTIDE SEQUENCE [LARGE SCALE GENOMIC DNA]</scope>
    <source>
        <strain evidence="2">PF1309</strain>
    </source>
</reference>
<organism evidence="2 3">
    <name type="scientific">Diploscapter pachys</name>
    <dbReference type="NCBI Taxonomy" id="2018661"/>
    <lineage>
        <taxon>Eukaryota</taxon>
        <taxon>Metazoa</taxon>
        <taxon>Ecdysozoa</taxon>
        <taxon>Nematoda</taxon>
        <taxon>Chromadorea</taxon>
        <taxon>Rhabditida</taxon>
        <taxon>Rhabditina</taxon>
        <taxon>Rhabditomorpha</taxon>
        <taxon>Rhabditoidea</taxon>
        <taxon>Rhabditidae</taxon>
        <taxon>Diploscapter</taxon>
    </lineage>
</organism>
<protein>
    <submittedName>
        <fullName evidence="2">Uncharacterized protein</fullName>
    </submittedName>
</protein>
<evidence type="ECO:0000313" key="2">
    <source>
        <dbReference type="EMBL" id="PAV77951.1"/>
    </source>
</evidence>
<feature type="compositionally biased region" description="Low complexity" evidence="1">
    <location>
        <begin position="33"/>
        <end position="48"/>
    </location>
</feature>
<feature type="compositionally biased region" description="Basic residues" evidence="1">
    <location>
        <begin position="53"/>
        <end position="64"/>
    </location>
</feature>
<proteinExistence type="predicted"/>
<name>A0A2A2KVI0_9BILA</name>
<evidence type="ECO:0000313" key="3">
    <source>
        <dbReference type="Proteomes" id="UP000218231"/>
    </source>
</evidence>
<dbReference type="Proteomes" id="UP000218231">
    <property type="component" value="Unassembled WGS sequence"/>
</dbReference>
<feature type="region of interest" description="Disordered" evidence="1">
    <location>
        <begin position="33"/>
        <end position="91"/>
    </location>
</feature>
<dbReference type="STRING" id="2018661.A0A2A2KVI0"/>
<comment type="caution">
    <text evidence="2">The sequence shown here is derived from an EMBL/GenBank/DDBJ whole genome shotgun (WGS) entry which is preliminary data.</text>
</comment>
<evidence type="ECO:0000256" key="1">
    <source>
        <dbReference type="SAM" id="MobiDB-lite"/>
    </source>
</evidence>
<dbReference type="AlphaFoldDB" id="A0A2A2KVI0"/>
<gene>
    <name evidence="2" type="ORF">WR25_14031</name>
</gene>
<sequence>MVGRAFAIRRRQSVAFPNVHRAAGILPTSSAVTTTSAASGSGSGSVSANQTPIRRRASQRRRRSSTQSRISKRTRESSGGGTSDAANSRPSIDFATAVLQAARRASQYGGRVPPSLASAADPSISEAAPSESRHKRRRISGDGDADRSASASSSSVYNSCEETDRRYSSPLRRRSVR</sequence>
<dbReference type="EMBL" id="LIAE01007639">
    <property type="protein sequence ID" value="PAV77951.1"/>
    <property type="molecule type" value="Genomic_DNA"/>
</dbReference>